<dbReference type="SUPFAM" id="SSF143120">
    <property type="entry name" value="YefM-like"/>
    <property type="match status" value="1"/>
</dbReference>
<dbReference type="STRING" id="1817772.A2527_06250"/>
<dbReference type="AlphaFoldDB" id="A0A1F6G9Z8"/>
<evidence type="ECO:0008006" key="4">
    <source>
        <dbReference type="Google" id="ProtNLM"/>
    </source>
</evidence>
<protein>
    <recommendedName>
        <fullName evidence="4">Antitoxin</fullName>
    </recommendedName>
</protein>
<dbReference type="InterPro" id="IPR036165">
    <property type="entry name" value="YefM-like_sf"/>
</dbReference>
<comment type="caution">
    <text evidence="2">The sequence shown here is derived from an EMBL/GenBank/DDBJ whole genome shotgun (WGS) entry which is preliminary data.</text>
</comment>
<organism evidence="2 3">
    <name type="scientific">Candidatus Lambdaproteobacteria bacterium RIFOXYD2_FULL_50_16</name>
    <dbReference type="NCBI Taxonomy" id="1817772"/>
    <lineage>
        <taxon>Bacteria</taxon>
        <taxon>Pseudomonadati</taxon>
        <taxon>Pseudomonadota</taxon>
        <taxon>Candidatus Lambdaproteobacteria</taxon>
    </lineage>
</organism>
<evidence type="ECO:0000256" key="1">
    <source>
        <dbReference type="ARBA" id="ARBA00009981"/>
    </source>
</evidence>
<sequence>MQNENITEFRKHLPDFFKARQRVTINHKSGAMVLIPAEELEKIEFQAIAYEMDHIRATQKLYSGEEVEAMLAEVLNRKK</sequence>
<dbReference type="Proteomes" id="UP000178449">
    <property type="component" value="Unassembled WGS sequence"/>
</dbReference>
<evidence type="ECO:0000313" key="3">
    <source>
        <dbReference type="Proteomes" id="UP000178449"/>
    </source>
</evidence>
<proteinExistence type="inferred from homology"/>
<dbReference type="EMBL" id="MFNE01000030">
    <property type="protein sequence ID" value="OGG94937.1"/>
    <property type="molecule type" value="Genomic_DNA"/>
</dbReference>
<comment type="similarity">
    <text evidence="1">Belongs to the phD/YefM antitoxin family.</text>
</comment>
<name>A0A1F6G9Z8_9PROT</name>
<reference evidence="2 3" key="1">
    <citation type="journal article" date="2016" name="Nat. Commun.">
        <title>Thousands of microbial genomes shed light on interconnected biogeochemical processes in an aquifer system.</title>
        <authorList>
            <person name="Anantharaman K."/>
            <person name="Brown C.T."/>
            <person name="Hug L.A."/>
            <person name="Sharon I."/>
            <person name="Castelle C.J."/>
            <person name="Probst A.J."/>
            <person name="Thomas B.C."/>
            <person name="Singh A."/>
            <person name="Wilkins M.J."/>
            <person name="Karaoz U."/>
            <person name="Brodie E.L."/>
            <person name="Williams K.H."/>
            <person name="Hubbard S.S."/>
            <person name="Banfield J.F."/>
        </authorList>
    </citation>
    <scope>NUCLEOTIDE SEQUENCE [LARGE SCALE GENOMIC DNA]</scope>
</reference>
<gene>
    <name evidence="2" type="ORF">A2527_06250</name>
</gene>
<evidence type="ECO:0000313" key="2">
    <source>
        <dbReference type="EMBL" id="OGG94937.1"/>
    </source>
</evidence>
<accession>A0A1F6G9Z8</accession>